<dbReference type="AlphaFoldDB" id="A0A0S4TW36"/>
<sequence>MRGRGPAHVGLGPEARTDRRPLRPAEDAAPVIGIELYAARACRLAARHAGNRAGDGGCDATGAASRSAIHDRLLGEVGDEAAIVHHPIRDACRGAGPMPLDPSPTACVH</sequence>
<gene>
    <name evidence="2" type="ORF">RUN39_v1_750017</name>
</gene>
<reference evidence="2" key="1">
    <citation type="submission" date="2015-10" db="EMBL/GenBank/DDBJ databases">
        <authorList>
            <person name="Gilbert D.G."/>
        </authorList>
    </citation>
    <scope>NUCLEOTIDE SEQUENCE</scope>
    <source>
        <strain evidence="2">Phyl III-seqv23</strain>
    </source>
</reference>
<name>A0A0S4TW36_RALSL</name>
<proteinExistence type="predicted"/>
<evidence type="ECO:0000313" key="2">
    <source>
        <dbReference type="EMBL" id="CUV14232.1"/>
    </source>
</evidence>
<feature type="region of interest" description="Disordered" evidence="1">
    <location>
        <begin position="1"/>
        <end position="25"/>
    </location>
</feature>
<evidence type="ECO:0000256" key="1">
    <source>
        <dbReference type="SAM" id="MobiDB-lite"/>
    </source>
</evidence>
<protein>
    <submittedName>
        <fullName evidence="2">Uncharacterized protein</fullName>
    </submittedName>
</protein>
<organism evidence="2">
    <name type="scientific">Ralstonia solanacearum</name>
    <name type="common">Pseudomonas solanacearum</name>
    <dbReference type="NCBI Taxonomy" id="305"/>
    <lineage>
        <taxon>Bacteria</taxon>
        <taxon>Pseudomonadati</taxon>
        <taxon>Pseudomonadota</taxon>
        <taxon>Betaproteobacteria</taxon>
        <taxon>Burkholderiales</taxon>
        <taxon>Burkholderiaceae</taxon>
        <taxon>Ralstonia</taxon>
        <taxon>Ralstonia solanacearum species complex</taxon>
    </lineage>
</organism>
<accession>A0A0S4TW36</accession>
<dbReference type="EMBL" id="LN899819">
    <property type="protein sequence ID" value="CUV14232.1"/>
    <property type="molecule type" value="Genomic_DNA"/>
</dbReference>
<feature type="compositionally biased region" description="Basic and acidic residues" evidence="1">
    <location>
        <begin position="15"/>
        <end position="25"/>
    </location>
</feature>